<accession>A0AAW2C4T7</accession>
<keyword evidence="1" id="KW-0433">Leucine-rich repeat</keyword>
<organism evidence="4 5">
    <name type="scientific">Lithocarpus litseifolius</name>
    <dbReference type="NCBI Taxonomy" id="425828"/>
    <lineage>
        <taxon>Eukaryota</taxon>
        <taxon>Viridiplantae</taxon>
        <taxon>Streptophyta</taxon>
        <taxon>Embryophyta</taxon>
        <taxon>Tracheophyta</taxon>
        <taxon>Spermatophyta</taxon>
        <taxon>Magnoliopsida</taxon>
        <taxon>eudicotyledons</taxon>
        <taxon>Gunneridae</taxon>
        <taxon>Pentapetalae</taxon>
        <taxon>rosids</taxon>
        <taxon>fabids</taxon>
        <taxon>Fagales</taxon>
        <taxon>Fagaceae</taxon>
        <taxon>Lithocarpus</taxon>
    </lineage>
</organism>
<dbReference type="Proteomes" id="UP001459277">
    <property type="component" value="Unassembled WGS sequence"/>
</dbReference>
<feature type="non-terminal residue" evidence="4">
    <location>
        <position position="1"/>
    </location>
</feature>
<evidence type="ECO:0000259" key="3">
    <source>
        <dbReference type="Pfam" id="PF20160"/>
    </source>
</evidence>
<proteinExistence type="predicted"/>
<gene>
    <name evidence="4" type="ORF">SO802_022944</name>
</gene>
<evidence type="ECO:0000256" key="2">
    <source>
        <dbReference type="ARBA" id="ARBA00022737"/>
    </source>
</evidence>
<dbReference type="AlphaFoldDB" id="A0AAW2C4T7"/>
<name>A0AAW2C4T7_9ROSI</name>
<reference evidence="4 5" key="1">
    <citation type="submission" date="2024-01" db="EMBL/GenBank/DDBJ databases">
        <title>A telomere-to-telomere, gap-free genome of sweet tea (Lithocarpus litseifolius).</title>
        <authorList>
            <person name="Zhou J."/>
        </authorList>
    </citation>
    <scope>NUCLEOTIDE SEQUENCE [LARGE SCALE GENOMIC DNA]</scope>
    <source>
        <strain evidence="4">Zhou-2022a</strain>
        <tissue evidence="4">Leaf</tissue>
    </source>
</reference>
<sequence length="186" mass="21376">GLSPNYRGERYDVVFPGSEMPEWFSHQCLGNEVNIMERFSPLCNDWIGIAVCVVFCPLTHHQIRYNPVSCKLSANGKIMSPTLIIDHKVVFSSDHIWLLYFLPQLFGEEDRKILWECDANGFREIGIKIYNTPTSLVKKCGLRVVYKKDIEDLSHTVLQCSKNSIIPYEGLKESLNLWPIVNIVRS</sequence>
<feature type="domain" description="C-JID" evidence="3">
    <location>
        <begin position="15"/>
        <end position="151"/>
    </location>
</feature>
<dbReference type="Pfam" id="PF20160">
    <property type="entry name" value="C-JID"/>
    <property type="match status" value="1"/>
</dbReference>
<comment type="caution">
    <text evidence="4">The sequence shown here is derived from an EMBL/GenBank/DDBJ whole genome shotgun (WGS) entry which is preliminary data.</text>
</comment>
<protein>
    <recommendedName>
        <fullName evidence="3">C-JID domain-containing protein</fullName>
    </recommendedName>
</protein>
<keyword evidence="2" id="KW-0677">Repeat</keyword>
<evidence type="ECO:0000256" key="1">
    <source>
        <dbReference type="ARBA" id="ARBA00022614"/>
    </source>
</evidence>
<evidence type="ECO:0000313" key="5">
    <source>
        <dbReference type="Proteomes" id="UP001459277"/>
    </source>
</evidence>
<dbReference type="EMBL" id="JAZDWU010000008">
    <property type="protein sequence ID" value="KAK9993241.1"/>
    <property type="molecule type" value="Genomic_DNA"/>
</dbReference>
<evidence type="ECO:0000313" key="4">
    <source>
        <dbReference type="EMBL" id="KAK9993241.1"/>
    </source>
</evidence>
<dbReference type="InterPro" id="IPR045344">
    <property type="entry name" value="C-JID"/>
</dbReference>
<keyword evidence="5" id="KW-1185">Reference proteome</keyword>